<protein>
    <recommendedName>
        <fullName evidence="5">RNA-binding protein</fullName>
    </recommendedName>
</protein>
<evidence type="ECO:0000256" key="1">
    <source>
        <dbReference type="ARBA" id="ARBA00022980"/>
    </source>
</evidence>
<dbReference type="RefSeq" id="WP_135270127.1">
    <property type="nucleotide sequence ID" value="NZ_SRIB01000001.1"/>
</dbReference>
<keyword evidence="1" id="KW-0689">Ribosomal protein</keyword>
<evidence type="ECO:0000313" key="3">
    <source>
        <dbReference type="EMBL" id="TFZ41838.1"/>
    </source>
</evidence>
<comment type="caution">
    <text evidence="3">The sequence shown here is derived from an EMBL/GenBank/DDBJ whole genome shotgun (WGS) entry which is preliminary data.</text>
</comment>
<evidence type="ECO:0000313" key="4">
    <source>
        <dbReference type="Proteomes" id="UP000298381"/>
    </source>
</evidence>
<dbReference type="EMBL" id="SRIB01000001">
    <property type="protein sequence ID" value="TFZ41838.1"/>
    <property type="molecule type" value="Genomic_DNA"/>
</dbReference>
<dbReference type="Gene3D" id="2.30.30.30">
    <property type="match status" value="1"/>
</dbReference>
<dbReference type="InterPro" id="IPR008991">
    <property type="entry name" value="Translation_prot_SH3-like_sf"/>
</dbReference>
<keyword evidence="4" id="KW-1185">Reference proteome</keyword>
<dbReference type="InterPro" id="IPR041985">
    <property type="entry name" value="Ribosomal_eL14_KOW"/>
</dbReference>
<name>A0A4Z0DA91_9FIRM</name>
<dbReference type="SUPFAM" id="SSF50104">
    <property type="entry name" value="Translation proteins SH3-like domain"/>
    <property type="match status" value="1"/>
</dbReference>
<evidence type="ECO:0008006" key="5">
    <source>
        <dbReference type="Google" id="ProtNLM"/>
    </source>
</evidence>
<gene>
    <name evidence="3" type="ORF">E4100_01510</name>
</gene>
<accession>A0A4Z0DA91</accession>
<dbReference type="GO" id="GO:0005840">
    <property type="term" value="C:ribosome"/>
    <property type="evidence" value="ECO:0007669"/>
    <property type="project" value="UniProtKB-KW"/>
</dbReference>
<dbReference type="Proteomes" id="UP000298381">
    <property type="component" value="Unassembled WGS sequence"/>
</dbReference>
<sequence>MDSTDDLSIGQVVKSRAGRDKGRIFVVLDIIDKEYVYVVDGDLRKLDNPKKKKVKHLVVYNTVLQEFKNKIDNNIRINNSYVRKILEPFNKSF</sequence>
<dbReference type="AlphaFoldDB" id="A0A4Z0DA91"/>
<evidence type="ECO:0000256" key="2">
    <source>
        <dbReference type="ARBA" id="ARBA00023274"/>
    </source>
</evidence>
<dbReference type="GO" id="GO:1990904">
    <property type="term" value="C:ribonucleoprotein complex"/>
    <property type="evidence" value="ECO:0007669"/>
    <property type="project" value="UniProtKB-KW"/>
</dbReference>
<dbReference type="InterPro" id="IPR014722">
    <property type="entry name" value="Rib_uL2_dom2"/>
</dbReference>
<proteinExistence type="predicted"/>
<reference evidence="3 4" key="1">
    <citation type="submission" date="2019-03" db="EMBL/GenBank/DDBJ databases">
        <title>Draft genome sequence data and analysis of a Fermenting Bacterium, Soehngenia longevitae strain 1933PT, isolated from petroleum reservoir in Azerbaijan.</title>
        <authorList>
            <person name="Grouzdev D.S."/>
            <person name="Bidzhieva S.K."/>
            <person name="Sokolova D.S."/>
            <person name="Tourova T.P."/>
            <person name="Poltaraus A.B."/>
            <person name="Nazina T.N."/>
        </authorList>
    </citation>
    <scope>NUCLEOTIDE SEQUENCE [LARGE SCALE GENOMIC DNA]</scope>
    <source>
        <strain evidence="3 4">1933P</strain>
    </source>
</reference>
<dbReference type="OrthoDB" id="1683515at2"/>
<keyword evidence="2" id="KW-0687">Ribonucleoprotein</keyword>
<dbReference type="CDD" id="cd06088">
    <property type="entry name" value="KOW_RPL14"/>
    <property type="match status" value="1"/>
</dbReference>
<organism evidence="3 4">
    <name type="scientific">Soehngenia longivitae</name>
    <dbReference type="NCBI Taxonomy" id="2562294"/>
    <lineage>
        <taxon>Bacteria</taxon>
        <taxon>Bacillati</taxon>
        <taxon>Bacillota</taxon>
        <taxon>Tissierellia</taxon>
        <taxon>Tissierellales</taxon>
        <taxon>Tissierellaceae</taxon>
        <taxon>Soehngenia</taxon>
    </lineage>
</organism>